<evidence type="ECO:0000256" key="4">
    <source>
        <dbReference type="ARBA" id="ARBA00023004"/>
    </source>
</evidence>
<protein>
    <recommendedName>
        <fullName evidence="8">Dioxygenase</fullName>
    </recommendedName>
</protein>
<keyword evidence="3" id="KW-0560">Oxidoreductase</keyword>
<dbReference type="PANTHER" id="PTHR10543">
    <property type="entry name" value="BETA-CAROTENE DIOXYGENASE"/>
    <property type="match status" value="1"/>
</dbReference>
<evidence type="ECO:0000256" key="1">
    <source>
        <dbReference type="ARBA" id="ARBA00006787"/>
    </source>
</evidence>
<dbReference type="EMBL" id="JOMC01000144">
    <property type="protein sequence ID" value="KIA75487.1"/>
    <property type="molecule type" value="Genomic_DNA"/>
</dbReference>
<evidence type="ECO:0008006" key="8">
    <source>
        <dbReference type="Google" id="ProtNLM"/>
    </source>
</evidence>
<dbReference type="GO" id="GO:0010436">
    <property type="term" value="F:carotenoid dioxygenase activity"/>
    <property type="evidence" value="ECO:0007669"/>
    <property type="project" value="TreeGrafter"/>
</dbReference>
<comment type="caution">
    <text evidence="6">The sequence shown here is derived from an EMBL/GenBank/DDBJ whole genome shotgun (WGS) entry which is preliminary data.</text>
</comment>
<comment type="cofactor">
    <cofactor evidence="5">
        <name>Fe(2+)</name>
        <dbReference type="ChEBI" id="CHEBI:29033"/>
    </cofactor>
    <text evidence="5">Binds 1 Fe(2+) ion per subunit.</text>
</comment>
<dbReference type="Proteomes" id="UP000053475">
    <property type="component" value="Unassembled WGS sequence"/>
</dbReference>
<evidence type="ECO:0000256" key="3">
    <source>
        <dbReference type="ARBA" id="ARBA00023002"/>
    </source>
</evidence>
<organism evidence="6 7">
    <name type="scientific">Aspergillus ustus</name>
    <dbReference type="NCBI Taxonomy" id="40382"/>
    <lineage>
        <taxon>Eukaryota</taxon>
        <taxon>Fungi</taxon>
        <taxon>Dikarya</taxon>
        <taxon>Ascomycota</taxon>
        <taxon>Pezizomycotina</taxon>
        <taxon>Eurotiomycetes</taxon>
        <taxon>Eurotiomycetidae</taxon>
        <taxon>Eurotiales</taxon>
        <taxon>Aspergillaceae</taxon>
        <taxon>Aspergillus</taxon>
        <taxon>Aspergillus subgen. Nidulantes</taxon>
    </lineage>
</organism>
<dbReference type="Pfam" id="PF03055">
    <property type="entry name" value="RPE65"/>
    <property type="match status" value="1"/>
</dbReference>
<evidence type="ECO:0000313" key="7">
    <source>
        <dbReference type="Proteomes" id="UP000053475"/>
    </source>
</evidence>
<evidence type="ECO:0000256" key="5">
    <source>
        <dbReference type="PIRSR" id="PIRSR604294-1"/>
    </source>
</evidence>
<gene>
    <name evidence="6" type="ORF">HK57_00036</name>
</gene>
<dbReference type="PANTHER" id="PTHR10543:SF24">
    <property type="entry name" value="CAROTENOID ISOMEROOXYGENASE"/>
    <property type="match status" value="1"/>
</dbReference>
<keyword evidence="7" id="KW-1185">Reference proteome</keyword>
<accession>A0A0C1E1P1</accession>
<feature type="binding site" evidence="5">
    <location>
        <position position="331"/>
    </location>
    <ligand>
        <name>Fe cation</name>
        <dbReference type="ChEBI" id="CHEBI:24875"/>
        <note>catalytic</note>
    </ligand>
</feature>
<feature type="binding site" evidence="5">
    <location>
        <position position="210"/>
    </location>
    <ligand>
        <name>Fe cation</name>
        <dbReference type="ChEBI" id="CHEBI:24875"/>
        <note>catalytic</note>
    </ligand>
</feature>
<dbReference type="AlphaFoldDB" id="A0A0C1E1P1"/>
<comment type="similarity">
    <text evidence="1">Belongs to the carotenoid oxygenase family.</text>
</comment>
<evidence type="ECO:0000256" key="2">
    <source>
        <dbReference type="ARBA" id="ARBA00022723"/>
    </source>
</evidence>
<reference evidence="6 7" key="1">
    <citation type="submission" date="2014-11" db="EMBL/GenBank/DDBJ databases">
        <title>Genomics derived discovery of secondary metabolites biosynthetic gene clusters in Aspergillus ustus.</title>
        <authorList>
            <person name="Pi B."/>
            <person name="Dai F."/>
            <person name="Song X."/>
            <person name="Zhu C."/>
            <person name="Li H."/>
            <person name="Yu D."/>
        </authorList>
    </citation>
    <scope>NUCLEOTIDE SEQUENCE [LARGE SCALE GENOMIC DNA]</scope>
    <source>
        <strain evidence="6 7">3.3904</strain>
    </source>
</reference>
<name>A0A0C1E1P1_ASPUT</name>
<dbReference type="InterPro" id="IPR004294">
    <property type="entry name" value="Carotenoid_Oase"/>
</dbReference>
<keyword evidence="4 5" id="KW-0408">Iron</keyword>
<dbReference type="GO" id="GO:0016121">
    <property type="term" value="P:carotene catabolic process"/>
    <property type="evidence" value="ECO:0007669"/>
    <property type="project" value="TreeGrafter"/>
</dbReference>
<proteinExistence type="inferred from homology"/>
<keyword evidence="2 5" id="KW-0479">Metal-binding</keyword>
<dbReference type="GO" id="GO:0046872">
    <property type="term" value="F:metal ion binding"/>
    <property type="evidence" value="ECO:0007669"/>
    <property type="project" value="UniProtKB-KW"/>
</dbReference>
<feature type="binding site" evidence="5">
    <location>
        <position position="262"/>
    </location>
    <ligand>
        <name>Fe cation</name>
        <dbReference type="ChEBI" id="CHEBI:24875"/>
        <note>catalytic</note>
    </ligand>
</feature>
<evidence type="ECO:0000313" key="6">
    <source>
        <dbReference type="EMBL" id="KIA75487.1"/>
    </source>
</evidence>
<sequence length="552" mass="61179">MAQKESFNGWPNDAGFEATAEHRTPIELPVTGSFPNNLAGTLYRVGPGTYKVKDSNFQLSHWFDGFSFVHRFELVPQQATGTCKVLYNSRGQVDALVEEARKSGTLKGMTFGQKRDPCESIFRKVKSIFHPAFNSKDPGLVNAGVTLHANAPGVPEGLQVPGAPTGFCSLTTLTDANVLKHIDPETLEPMGVTRQVDLHPDLKGPLSCAHAQIDATTGDWYNYNLDLGRYATYRIFRTSAKTGQTDILATISGPDTKPAYLHSFFLSADYVILCIWPALYGAGGLKLLWERNIANALNFDRNAQARWYVVDRRNGNGVVGTFSSPAFFSFHTINAWQEERDVICDIIQYPTDEMIQRAYYDAMTSTGPNVTRYYGSELSRPRMVRYRLPLPAVKSRDKEEEEEPSASSTHCPSLLAAAEAILTIDDDQCIGDLPTINPRFKTRKTRYVYNLVNQGKSSFFDAIAKIDLETQQSWQWGQERHTPGEAIFIPNPDVDGTEDAEDAGYLLSVVLNGDTSTSYLVCLDARTMSEVGRAQFVMAKECTMVVAGPSPQ</sequence>